<dbReference type="Proteomes" id="UP000233722">
    <property type="component" value="Unassembled WGS sequence"/>
</dbReference>
<evidence type="ECO:0000313" key="7">
    <source>
        <dbReference type="EMBL" id="RYQ30301.1"/>
    </source>
</evidence>
<evidence type="ECO:0000313" key="16">
    <source>
        <dbReference type="Proteomes" id="UP000293268"/>
    </source>
</evidence>
<evidence type="ECO:0000313" key="3">
    <source>
        <dbReference type="EMBL" id="PKU90645.1"/>
    </source>
</evidence>
<dbReference type="PANTHER" id="PTHR30231">
    <property type="entry name" value="DNA POLYMERASE III SUBUNIT EPSILON"/>
    <property type="match status" value="1"/>
</dbReference>
<evidence type="ECO:0000259" key="2">
    <source>
        <dbReference type="SMART" id="SM00479"/>
    </source>
</evidence>
<proteinExistence type="predicted"/>
<keyword evidence="1" id="KW-0540">Nuclease</keyword>
<dbReference type="EMBL" id="SBKU01000007">
    <property type="protein sequence ID" value="RYQ68728.1"/>
    <property type="molecule type" value="Genomic_DNA"/>
</dbReference>
<dbReference type="RefSeq" id="WP_022858089.1">
    <property type="nucleotide sequence ID" value="NZ_CAJTCK010000004.1"/>
</dbReference>
<sequence length="191" mass="21867">MPLVTRPAERLPKDYIALDLETTGLSAQRDRITEIGAVKIRDGRIADRYAQLVNPGVLISPRITQITGITNAMVEHQPAIEDVLEDFIDFLGDDMIIGHNVRFDMGFLAEAEHRTLQFVSNFRRPTLDTMTIDKRLFPTERHRLVDLIRRYGIADTEEHRALSDATQTYQCLEWQRRYISCDVALLPTSQG</sequence>
<dbReference type="SMART" id="SM00479">
    <property type="entry name" value="EXOIII"/>
    <property type="match status" value="1"/>
</dbReference>
<dbReference type="NCBIfam" id="TIGR00573">
    <property type="entry name" value="dnaq"/>
    <property type="match status" value="1"/>
</dbReference>
<evidence type="ECO:0000313" key="12">
    <source>
        <dbReference type="Proteomes" id="UP000233762"/>
    </source>
</evidence>
<dbReference type="InterPro" id="IPR012337">
    <property type="entry name" value="RNaseH-like_sf"/>
</dbReference>
<dbReference type="GO" id="GO:0005829">
    <property type="term" value="C:cytosol"/>
    <property type="evidence" value="ECO:0007669"/>
    <property type="project" value="TreeGrafter"/>
</dbReference>
<dbReference type="GO" id="GO:0003677">
    <property type="term" value="F:DNA binding"/>
    <property type="evidence" value="ECO:0007669"/>
    <property type="project" value="InterPro"/>
</dbReference>
<dbReference type="EMBL" id="RYUT01000003">
    <property type="protein sequence ID" value="RYQ30301.1"/>
    <property type="molecule type" value="Genomic_DNA"/>
</dbReference>
<dbReference type="FunFam" id="3.30.420.10:FF:000045">
    <property type="entry name" value="3'-5' exonuclease DinG"/>
    <property type="match status" value="1"/>
</dbReference>
<dbReference type="GO" id="GO:0008408">
    <property type="term" value="F:3'-5' exonuclease activity"/>
    <property type="evidence" value="ECO:0007669"/>
    <property type="project" value="TreeGrafter"/>
</dbReference>
<protein>
    <submittedName>
        <fullName evidence="3">DNA polymerase III subunit alpha</fullName>
    </submittedName>
    <submittedName>
        <fullName evidence="6">DNA polymerase III subunit epsilon</fullName>
    </submittedName>
</protein>
<dbReference type="Proteomes" id="UP000233730">
    <property type="component" value="Unassembled WGS sequence"/>
</dbReference>
<name>A0A2N3QH70_9BIFI</name>
<dbReference type="EMBL" id="RYUY01000006">
    <property type="protein sequence ID" value="RYQ39052.1"/>
    <property type="molecule type" value="Genomic_DNA"/>
</dbReference>
<evidence type="ECO:0000313" key="6">
    <source>
        <dbReference type="EMBL" id="RYQ25215.1"/>
    </source>
</evidence>
<evidence type="ECO:0000313" key="5">
    <source>
        <dbReference type="EMBL" id="PKV03824.1"/>
    </source>
</evidence>
<dbReference type="EMBL" id="PCGZ01000005">
    <property type="protein sequence ID" value="PKU90645.1"/>
    <property type="molecule type" value="Genomic_DNA"/>
</dbReference>
<dbReference type="InterPro" id="IPR006054">
    <property type="entry name" value="DnaQ"/>
</dbReference>
<keyword evidence="1" id="KW-0378">Hydrolase</keyword>
<reference evidence="13 14" key="2">
    <citation type="submission" date="2018-12" db="EMBL/GenBank/DDBJ databases">
        <title>Unveiling genomic diversity among members of the Bifidobacterium pseudolongum species, a widely distributed gut commensal of the animal kingdom.</title>
        <authorList>
            <person name="Lugli G.A."/>
            <person name="Duranti S."/>
            <person name="Albert K."/>
            <person name="Mancabelli L."/>
            <person name="Napoli S."/>
            <person name="Viappiani A."/>
            <person name="Anzalone R."/>
            <person name="Longhi G."/>
            <person name="Milani C."/>
            <person name="Turroni F."/>
            <person name="Alessandri G."/>
            <person name="Sela D.A."/>
            <person name="Van Sinderen D."/>
            <person name="Ventura M."/>
        </authorList>
    </citation>
    <scope>NUCLEOTIDE SEQUENCE [LARGE SCALE GENOMIC DNA]</scope>
    <source>
        <strain evidence="8 15">2001B</strain>
        <strain evidence="7 13">2017B</strain>
        <strain evidence="6 14">2032B</strain>
        <strain evidence="9 16">2072B</strain>
    </source>
</reference>
<dbReference type="AlphaFoldDB" id="A0A2N3QH70"/>
<evidence type="ECO:0000313" key="4">
    <source>
        <dbReference type="EMBL" id="PKU94505.1"/>
    </source>
</evidence>
<dbReference type="CDD" id="cd06127">
    <property type="entry name" value="DEDDh"/>
    <property type="match status" value="1"/>
</dbReference>
<dbReference type="GO" id="GO:0045004">
    <property type="term" value="P:DNA replication proofreading"/>
    <property type="evidence" value="ECO:0007669"/>
    <property type="project" value="TreeGrafter"/>
</dbReference>
<dbReference type="EMBL" id="RYUQ01000003">
    <property type="protein sequence ID" value="RYQ25215.1"/>
    <property type="molecule type" value="Genomic_DNA"/>
</dbReference>
<dbReference type="EMBL" id="PCHH01000004">
    <property type="protein sequence ID" value="PKV03824.1"/>
    <property type="molecule type" value="Genomic_DNA"/>
</dbReference>
<dbReference type="EMBL" id="PCHA01000019">
    <property type="protein sequence ID" value="PKU94505.1"/>
    <property type="molecule type" value="Genomic_DNA"/>
</dbReference>
<dbReference type="Proteomes" id="UP000293268">
    <property type="component" value="Unassembled WGS sequence"/>
</dbReference>
<evidence type="ECO:0000313" key="8">
    <source>
        <dbReference type="EMBL" id="RYQ39052.1"/>
    </source>
</evidence>
<dbReference type="Proteomes" id="UP000233762">
    <property type="component" value="Unassembled WGS sequence"/>
</dbReference>
<evidence type="ECO:0000313" key="11">
    <source>
        <dbReference type="Proteomes" id="UP000233730"/>
    </source>
</evidence>
<dbReference type="Proteomes" id="UP000293208">
    <property type="component" value="Unassembled WGS sequence"/>
</dbReference>
<organism evidence="3 11">
    <name type="scientific">Bifidobacterium pseudolongum subsp. globosum</name>
    <dbReference type="NCBI Taxonomy" id="1690"/>
    <lineage>
        <taxon>Bacteria</taxon>
        <taxon>Bacillati</taxon>
        <taxon>Actinomycetota</taxon>
        <taxon>Actinomycetes</taxon>
        <taxon>Bifidobacteriales</taxon>
        <taxon>Bifidobacteriaceae</taxon>
        <taxon>Bifidobacterium</taxon>
    </lineage>
</organism>
<dbReference type="PANTHER" id="PTHR30231:SF41">
    <property type="entry name" value="DNA POLYMERASE III SUBUNIT EPSILON"/>
    <property type="match status" value="1"/>
</dbReference>
<dbReference type="Proteomes" id="UP000292535">
    <property type="component" value="Unassembled WGS sequence"/>
</dbReference>
<dbReference type="Proteomes" id="UP000291920">
    <property type="component" value="Unassembled WGS sequence"/>
</dbReference>
<evidence type="ECO:0000313" key="14">
    <source>
        <dbReference type="Proteomes" id="UP000292535"/>
    </source>
</evidence>
<dbReference type="GO" id="GO:0003887">
    <property type="term" value="F:DNA-directed DNA polymerase activity"/>
    <property type="evidence" value="ECO:0007669"/>
    <property type="project" value="InterPro"/>
</dbReference>
<dbReference type="Pfam" id="PF00929">
    <property type="entry name" value="RNase_T"/>
    <property type="match status" value="1"/>
</dbReference>
<keyword evidence="1" id="KW-0269">Exonuclease</keyword>
<dbReference type="SUPFAM" id="SSF53098">
    <property type="entry name" value="Ribonuclease H-like"/>
    <property type="match status" value="1"/>
</dbReference>
<dbReference type="InterPro" id="IPR036397">
    <property type="entry name" value="RNaseH_sf"/>
</dbReference>
<accession>A0A2N3QH70</accession>
<evidence type="ECO:0000313" key="10">
    <source>
        <dbReference type="Proteomes" id="UP000233722"/>
    </source>
</evidence>
<evidence type="ECO:0000256" key="1">
    <source>
        <dbReference type="ARBA" id="ARBA00022839"/>
    </source>
</evidence>
<comment type="caution">
    <text evidence="3">The sequence shown here is derived from an EMBL/GenBank/DDBJ whole genome shotgun (WGS) entry which is preliminary data.</text>
</comment>
<feature type="domain" description="Exonuclease" evidence="2">
    <location>
        <begin position="14"/>
        <end position="181"/>
    </location>
</feature>
<reference evidence="10 11" key="1">
    <citation type="submission" date="2017-10" db="EMBL/GenBank/DDBJ databases">
        <title>Bifidobacterium genomics.</title>
        <authorList>
            <person name="Lugli G.A."/>
            <person name="Milani C."/>
            <person name="Mancabelli L."/>
        </authorList>
    </citation>
    <scope>NUCLEOTIDE SEQUENCE [LARGE SCALE GENOMIC DNA]</scope>
    <source>
        <strain evidence="5 12">1520B</strain>
        <strain evidence="3 11">1524B</strain>
        <strain evidence="4 10">1747B</strain>
    </source>
</reference>
<evidence type="ECO:0000313" key="9">
    <source>
        <dbReference type="EMBL" id="RYQ68728.1"/>
    </source>
</evidence>
<gene>
    <name evidence="4" type="ORF">CQR45_1334</name>
    <name evidence="3" type="ORF">CQR46_0840</name>
    <name evidence="5" type="ORF">CQR50_1532</name>
    <name evidence="8" type="ORF">PG2001B_1389</name>
    <name evidence="7" type="ORF">PG2017B_1584</name>
    <name evidence="6" type="ORF">PG2032B_1400</name>
    <name evidence="9" type="ORF">PG2072B_1331</name>
</gene>
<evidence type="ECO:0000313" key="13">
    <source>
        <dbReference type="Proteomes" id="UP000291920"/>
    </source>
</evidence>
<evidence type="ECO:0000313" key="15">
    <source>
        <dbReference type="Proteomes" id="UP000293208"/>
    </source>
</evidence>
<dbReference type="InterPro" id="IPR013520">
    <property type="entry name" value="Ribonucl_H"/>
</dbReference>
<dbReference type="Gene3D" id="3.30.420.10">
    <property type="entry name" value="Ribonuclease H-like superfamily/Ribonuclease H"/>
    <property type="match status" value="1"/>
</dbReference>